<dbReference type="Proteomes" id="UP001500363">
    <property type="component" value="Unassembled WGS sequence"/>
</dbReference>
<reference evidence="3" key="1">
    <citation type="journal article" date="2019" name="Int. J. Syst. Evol. Microbiol.">
        <title>The Global Catalogue of Microorganisms (GCM) 10K type strain sequencing project: providing services to taxonomists for standard genome sequencing and annotation.</title>
        <authorList>
            <consortium name="The Broad Institute Genomics Platform"/>
            <consortium name="The Broad Institute Genome Sequencing Center for Infectious Disease"/>
            <person name="Wu L."/>
            <person name="Ma J."/>
        </authorList>
    </citation>
    <scope>NUCLEOTIDE SEQUENCE [LARGE SCALE GENOMIC DNA]</scope>
    <source>
        <strain evidence="3">JCM 14303</strain>
    </source>
</reference>
<gene>
    <name evidence="2" type="ORF">GCM10009741_34050</name>
</gene>
<feature type="transmembrane region" description="Helical" evidence="1">
    <location>
        <begin position="40"/>
        <end position="61"/>
    </location>
</feature>
<dbReference type="RefSeq" id="WP_344175094.1">
    <property type="nucleotide sequence ID" value="NZ_BAAANC010000002.1"/>
</dbReference>
<keyword evidence="1" id="KW-1133">Transmembrane helix</keyword>
<name>A0ABP4LQA3_9ACTN</name>
<organism evidence="2 3">
    <name type="scientific">Kribbella lupini</name>
    <dbReference type="NCBI Taxonomy" id="291602"/>
    <lineage>
        <taxon>Bacteria</taxon>
        <taxon>Bacillati</taxon>
        <taxon>Actinomycetota</taxon>
        <taxon>Actinomycetes</taxon>
        <taxon>Propionibacteriales</taxon>
        <taxon>Kribbellaceae</taxon>
        <taxon>Kribbella</taxon>
    </lineage>
</organism>
<keyword evidence="1" id="KW-0812">Transmembrane</keyword>
<accession>A0ABP4LQA3</accession>
<comment type="caution">
    <text evidence="2">The sequence shown here is derived from an EMBL/GenBank/DDBJ whole genome shotgun (WGS) entry which is preliminary data.</text>
</comment>
<feature type="transmembrane region" description="Helical" evidence="1">
    <location>
        <begin position="73"/>
        <end position="95"/>
    </location>
</feature>
<keyword evidence="3" id="KW-1185">Reference proteome</keyword>
<proteinExistence type="predicted"/>
<keyword evidence="1" id="KW-0472">Membrane</keyword>
<dbReference type="EMBL" id="BAAANC010000002">
    <property type="protein sequence ID" value="GAA1529371.1"/>
    <property type="molecule type" value="Genomic_DNA"/>
</dbReference>
<evidence type="ECO:0000256" key="1">
    <source>
        <dbReference type="SAM" id="Phobius"/>
    </source>
</evidence>
<protein>
    <submittedName>
        <fullName evidence="2">Uncharacterized protein</fullName>
    </submittedName>
</protein>
<evidence type="ECO:0000313" key="3">
    <source>
        <dbReference type="Proteomes" id="UP001500363"/>
    </source>
</evidence>
<evidence type="ECO:0000313" key="2">
    <source>
        <dbReference type="EMBL" id="GAA1529371.1"/>
    </source>
</evidence>
<sequence>MPNRLTRAGTLVYALVTVFVGGKAVWMIGVDVVWDGNRLWAAVLLELVAVATCALFAAATVSRRPLYGDGDHLLTQYGWIVLLSLTALALLVVAVSGLENFGVWPISPAVLVPFGVNRLERAYFEGVEETRRAAAAARAEER</sequence>
<feature type="transmembrane region" description="Helical" evidence="1">
    <location>
        <begin position="12"/>
        <end position="34"/>
    </location>
</feature>